<feature type="non-terminal residue" evidence="1">
    <location>
        <position position="1"/>
    </location>
</feature>
<accession>A0A6I0JJ89</accession>
<dbReference type="RefSeq" id="WP_151854454.1">
    <property type="nucleotide sequence ID" value="NZ_WCUQ01000227.1"/>
</dbReference>
<protein>
    <recommendedName>
        <fullName evidence="3">RagB/SusD family nutrient uptake outer membrane protein</fullName>
    </recommendedName>
</protein>
<dbReference type="AlphaFoldDB" id="A0A6I0JJ89"/>
<comment type="caution">
    <text evidence="1">The sequence shown here is derived from an EMBL/GenBank/DDBJ whole genome shotgun (WGS) entry which is preliminary data.</text>
</comment>
<reference evidence="1 2" key="1">
    <citation type="journal article" date="2019" name="Nat. Med.">
        <title>A library of human gut bacterial isolates paired with longitudinal multiomics data enables mechanistic microbiome research.</title>
        <authorList>
            <person name="Poyet M."/>
            <person name="Groussin M."/>
            <person name="Gibbons S.M."/>
            <person name="Avila-Pacheco J."/>
            <person name="Jiang X."/>
            <person name="Kearney S.M."/>
            <person name="Perrotta A.R."/>
            <person name="Berdy B."/>
            <person name="Zhao S."/>
            <person name="Lieberman T.D."/>
            <person name="Swanson P.K."/>
            <person name="Smith M."/>
            <person name="Roesemann S."/>
            <person name="Alexander J.E."/>
            <person name="Rich S.A."/>
            <person name="Livny J."/>
            <person name="Vlamakis H."/>
            <person name="Clish C."/>
            <person name="Bullock K."/>
            <person name="Deik A."/>
            <person name="Scott J."/>
            <person name="Pierce K.A."/>
            <person name="Xavier R.J."/>
            <person name="Alm E.J."/>
        </authorList>
    </citation>
    <scope>NUCLEOTIDE SEQUENCE [LARGE SCALE GENOMIC DNA]</scope>
    <source>
        <strain evidence="1 2">BIOML-A37</strain>
    </source>
</reference>
<evidence type="ECO:0000313" key="2">
    <source>
        <dbReference type="Proteomes" id="UP000438773"/>
    </source>
</evidence>
<organism evidence="1 2">
    <name type="scientific">Bacteroides uniformis</name>
    <dbReference type="NCBI Taxonomy" id="820"/>
    <lineage>
        <taxon>Bacteria</taxon>
        <taxon>Pseudomonadati</taxon>
        <taxon>Bacteroidota</taxon>
        <taxon>Bacteroidia</taxon>
        <taxon>Bacteroidales</taxon>
        <taxon>Bacteroidaceae</taxon>
        <taxon>Bacteroides</taxon>
    </lineage>
</organism>
<sequence length="66" mass="7622">GKYVRPYSLVKANNAVFDGYTFAKAYYLYPVPIRQMELLSPDRSVNNSVLYQNPYWPSKTSEPAIE</sequence>
<name>A0A6I0JJ89_BACUN</name>
<dbReference type="Proteomes" id="UP000438773">
    <property type="component" value="Unassembled WGS sequence"/>
</dbReference>
<dbReference type="EMBL" id="WCUQ01000227">
    <property type="protein sequence ID" value="KAB4113425.1"/>
    <property type="molecule type" value="Genomic_DNA"/>
</dbReference>
<proteinExistence type="predicted"/>
<gene>
    <name evidence="1" type="ORF">GAQ75_24415</name>
</gene>
<evidence type="ECO:0000313" key="1">
    <source>
        <dbReference type="EMBL" id="KAB4113425.1"/>
    </source>
</evidence>
<evidence type="ECO:0008006" key="3">
    <source>
        <dbReference type="Google" id="ProtNLM"/>
    </source>
</evidence>